<dbReference type="PANTHER" id="PTHR18968:SF13">
    <property type="entry name" value="ACETOLACTATE SYNTHASE CATALYTIC SUBUNIT, MITOCHONDRIAL"/>
    <property type="match status" value="1"/>
</dbReference>
<dbReference type="STRING" id="1817867.A3F83_02215"/>
<dbReference type="InterPro" id="IPR029035">
    <property type="entry name" value="DHS-like_NAD/FAD-binding_dom"/>
</dbReference>
<comment type="similarity">
    <text evidence="1 3">Belongs to the TPP enzyme family.</text>
</comment>
<dbReference type="GO" id="GO:0030976">
    <property type="term" value="F:thiamine pyrophosphate binding"/>
    <property type="evidence" value="ECO:0007669"/>
    <property type="project" value="InterPro"/>
</dbReference>
<comment type="caution">
    <text evidence="8">The sequence shown here is derived from an EMBL/GenBank/DDBJ whole genome shotgun (WGS) entry which is preliminary data.</text>
</comment>
<dbReference type="GO" id="GO:0000287">
    <property type="term" value="F:magnesium ion binding"/>
    <property type="evidence" value="ECO:0007669"/>
    <property type="project" value="InterPro"/>
</dbReference>
<dbReference type="InterPro" id="IPR012001">
    <property type="entry name" value="Thiamin_PyroP_enz_TPP-bd_dom"/>
</dbReference>
<dbReference type="Pfam" id="PF02776">
    <property type="entry name" value="TPP_enzyme_N"/>
    <property type="match status" value="1"/>
</dbReference>
<gene>
    <name evidence="8" type="ORF">A3F83_02215</name>
</gene>
<dbReference type="Proteomes" id="UP000179129">
    <property type="component" value="Unassembled WGS sequence"/>
</dbReference>
<dbReference type="InterPro" id="IPR011766">
    <property type="entry name" value="TPP_enzyme_TPP-bd"/>
</dbReference>
<dbReference type="Gene3D" id="3.40.50.970">
    <property type="match status" value="2"/>
</dbReference>
<organism evidence="8 9">
    <name type="scientific">Candidatus Glassbacteria bacterium RIFCSPLOWO2_12_FULL_58_11</name>
    <dbReference type="NCBI Taxonomy" id="1817867"/>
    <lineage>
        <taxon>Bacteria</taxon>
        <taxon>Candidatus Glassiibacteriota</taxon>
    </lineage>
</organism>
<dbReference type="SUPFAM" id="SSF52467">
    <property type="entry name" value="DHS-like NAD/FAD-binding domain"/>
    <property type="match status" value="1"/>
</dbReference>
<evidence type="ECO:0000259" key="7">
    <source>
        <dbReference type="Pfam" id="PF02776"/>
    </source>
</evidence>
<dbReference type="SUPFAM" id="SSF52518">
    <property type="entry name" value="Thiamin diphosphate-binding fold (THDP-binding)"/>
    <property type="match status" value="2"/>
</dbReference>
<evidence type="ECO:0000259" key="6">
    <source>
        <dbReference type="Pfam" id="PF02775"/>
    </source>
</evidence>
<evidence type="ECO:0000256" key="3">
    <source>
        <dbReference type="RuleBase" id="RU362132"/>
    </source>
</evidence>
<dbReference type="InterPro" id="IPR029061">
    <property type="entry name" value="THDP-binding"/>
</dbReference>
<evidence type="ECO:0008006" key="10">
    <source>
        <dbReference type="Google" id="ProtNLM"/>
    </source>
</evidence>
<protein>
    <recommendedName>
        <fullName evidence="10">Acetolactate synthase</fullName>
    </recommendedName>
</protein>
<feature type="compositionally biased region" description="Acidic residues" evidence="4">
    <location>
        <begin position="616"/>
        <end position="626"/>
    </location>
</feature>
<dbReference type="Gene3D" id="3.40.50.1220">
    <property type="entry name" value="TPP-binding domain"/>
    <property type="match status" value="1"/>
</dbReference>
<evidence type="ECO:0000259" key="5">
    <source>
        <dbReference type="Pfam" id="PF00205"/>
    </source>
</evidence>
<dbReference type="PANTHER" id="PTHR18968">
    <property type="entry name" value="THIAMINE PYROPHOSPHATE ENZYMES"/>
    <property type="match status" value="1"/>
</dbReference>
<evidence type="ECO:0000256" key="4">
    <source>
        <dbReference type="SAM" id="MobiDB-lite"/>
    </source>
</evidence>
<feature type="domain" description="Thiamine pyrophosphate enzyme TPP-binding" evidence="6">
    <location>
        <begin position="421"/>
        <end position="573"/>
    </location>
</feature>
<reference evidence="8 9" key="1">
    <citation type="journal article" date="2016" name="Nat. Commun.">
        <title>Thousands of microbial genomes shed light on interconnected biogeochemical processes in an aquifer system.</title>
        <authorList>
            <person name="Anantharaman K."/>
            <person name="Brown C.T."/>
            <person name="Hug L.A."/>
            <person name="Sharon I."/>
            <person name="Castelle C.J."/>
            <person name="Probst A.J."/>
            <person name="Thomas B.C."/>
            <person name="Singh A."/>
            <person name="Wilkins M.J."/>
            <person name="Karaoz U."/>
            <person name="Brodie E.L."/>
            <person name="Williams K.H."/>
            <person name="Hubbard S.S."/>
            <person name="Banfield J.F."/>
        </authorList>
    </citation>
    <scope>NUCLEOTIDE SEQUENCE [LARGE SCALE GENOMIC DNA]</scope>
</reference>
<feature type="region of interest" description="Disordered" evidence="4">
    <location>
        <begin position="596"/>
        <end position="626"/>
    </location>
</feature>
<proteinExistence type="inferred from homology"/>
<evidence type="ECO:0000256" key="1">
    <source>
        <dbReference type="ARBA" id="ARBA00007812"/>
    </source>
</evidence>
<dbReference type="Pfam" id="PF02775">
    <property type="entry name" value="TPP_enzyme_C"/>
    <property type="match status" value="1"/>
</dbReference>
<dbReference type="InterPro" id="IPR045229">
    <property type="entry name" value="TPP_enz"/>
</dbReference>
<dbReference type="GO" id="GO:0050660">
    <property type="term" value="F:flavin adenine dinucleotide binding"/>
    <property type="evidence" value="ECO:0007669"/>
    <property type="project" value="TreeGrafter"/>
</dbReference>
<name>A0A1F5YWP4_9BACT</name>
<evidence type="ECO:0000313" key="8">
    <source>
        <dbReference type="EMBL" id="OGG04535.1"/>
    </source>
</evidence>
<feature type="domain" description="Thiamine pyrophosphate enzyme central" evidence="5">
    <location>
        <begin position="217"/>
        <end position="358"/>
    </location>
</feature>
<accession>A0A1F5YWP4</accession>
<keyword evidence="2 3" id="KW-0786">Thiamine pyrophosphate</keyword>
<sequence>MVPDRKKRVQQITERFISAQDATPVIGACLVPLLLAGQGQEVVPSLQGGQIMPTMDRVGRSGLKQVFFKSEAGLGFALLGMAKSSRRPAVGVVTSGPGGLNTITPLADATRDCVPIGMLSGQVPISAMGTDAFQGVDIIEVVRPITKSARFIESLEMLLGSIPRDLGLSISGKPGSVFWDLPKDVQFTHIDNLRELAARIEGYEQYVEKPELDTESLDRAIELLYRSESPAILAGYGLVLGNVYAEFHELLARTSLPVIHTLPGKAAVSSAYRYSMGMLGMHGLYSGSAAIYLSDFVLSLGGRYDDRAVGNPEVFAPAARQRGALVHVDVEKIQFGKSRDLLAHKLCVHGDSGDVVRYLLDNLDPKRLKIEPWLKRLEKIKAENPAPPSRFAGGEEMDIIYLLEQVNRLTADIPDKLLVTDVGNHQMWSAQRLKITGPNSYFTSAGLGTMGSGISQALGVQLANPGRLVLDIQGDESSFFCNMELRTAVRYQIPIKVLLVNNGGQCIVHQWTDSMFGGNNVGVIEQIGEAPRMDYVRNAESYGVRAERVTLKKDFQGALMRALDHEGPCLIECVVPHEECYPWIKPGHGFPEIMAGYPPSPGKVPVPETVPSGSGEFDESESEPSP</sequence>
<dbReference type="Pfam" id="PF00205">
    <property type="entry name" value="TPP_enzyme_M"/>
    <property type="match status" value="1"/>
</dbReference>
<evidence type="ECO:0000256" key="2">
    <source>
        <dbReference type="ARBA" id="ARBA00023052"/>
    </source>
</evidence>
<dbReference type="InterPro" id="IPR012000">
    <property type="entry name" value="Thiamin_PyroP_enz_cen_dom"/>
</dbReference>
<dbReference type="CDD" id="cd07035">
    <property type="entry name" value="TPP_PYR_POX_like"/>
    <property type="match status" value="1"/>
</dbReference>
<dbReference type="GO" id="GO:0005948">
    <property type="term" value="C:acetolactate synthase complex"/>
    <property type="evidence" value="ECO:0007669"/>
    <property type="project" value="TreeGrafter"/>
</dbReference>
<dbReference type="EMBL" id="MFIX01000116">
    <property type="protein sequence ID" value="OGG04535.1"/>
    <property type="molecule type" value="Genomic_DNA"/>
</dbReference>
<dbReference type="AlphaFoldDB" id="A0A1F5YWP4"/>
<dbReference type="GO" id="GO:0003984">
    <property type="term" value="F:acetolactate synthase activity"/>
    <property type="evidence" value="ECO:0007669"/>
    <property type="project" value="TreeGrafter"/>
</dbReference>
<dbReference type="GO" id="GO:0009097">
    <property type="term" value="P:isoleucine biosynthetic process"/>
    <property type="evidence" value="ECO:0007669"/>
    <property type="project" value="TreeGrafter"/>
</dbReference>
<evidence type="ECO:0000313" key="9">
    <source>
        <dbReference type="Proteomes" id="UP000179129"/>
    </source>
</evidence>
<feature type="domain" description="Thiamine pyrophosphate enzyme N-terminal TPP-binding" evidence="7">
    <location>
        <begin position="34"/>
        <end position="139"/>
    </location>
</feature>
<dbReference type="GO" id="GO:0009099">
    <property type="term" value="P:L-valine biosynthetic process"/>
    <property type="evidence" value="ECO:0007669"/>
    <property type="project" value="TreeGrafter"/>
</dbReference>